<accession>A0A0E9PM71</accession>
<protein>
    <submittedName>
        <fullName evidence="1">Uncharacterized protein</fullName>
    </submittedName>
</protein>
<reference evidence="1" key="1">
    <citation type="submission" date="2014-11" db="EMBL/GenBank/DDBJ databases">
        <authorList>
            <person name="Amaro Gonzalez C."/>
        </authorList>
    </citation>
    <scope>NUCLEOTIDE SEQUENCE</scope>
</reference>
<proteinExistence type="predicted"/>
<organism evidence="1">
    <name type="scientific">Anguilla anguilla</name>
    <name type="common">European freshwater eel</name>
    <name type="synonym">Muraena anguilla</name>
    <dbReference type="NCBI Taxonomy" id="7936"/>
    <lineage>
        <taxon>Eukaryota</taxon>
        <taxon>Metazoa</taxon>
        <taxon>Chordata</taxon>
        <taxon>Craniata</taxon>
        <taxon>Vertebrata</taxon>
        <taxon>Euteleostomi</taxon>
        <taxon>Actinopterygii</taxon>
        <taxon>Neopterygii</taxon>
        <taxon>Teleostei</taxon>
        <taxon>Anguilliformes</taxon>
        <taxon>Anguillidae</taxon>
        <taxon>Anguilla</taxon>
    </lineage>
</organism>
<evidence type="ECO:0000313" key="1">
    <source>
        <dbReference type="EMBL" id="JAH05609.1"/>
    </source>
</evidence>
<reference evidence="1" key="2">
    <citation type="journal article" date="2015" name="Fish Shellfish Immunol.">
        <title>Early steps in the European eel (Anguilla anguilla)-Vibrio vulnificus interaction in the gills: Role of the RtxA13 toxin.</title>
        <authorList>
            <person name="Callol A."/>
            <person name="Pajuelo D."/>
            <person name="Ebbesson L."/>
            <person name="Teles M."/>
            <person name="MacKenzie S."/>
            <person name="Amaro C."/>
        </authorList>
    </citation>
    <scope>NUCLEOTIDE SEQUENCE</scope>
</reference>
<name>A0A0E9PM71_ANGAN</name>
<dbReference type="AlphaFoldDB" id="A0A0E9PM71"/>
<dbReference type="EMBL" id="GBXM01102968">
    <property type="protein sequence ID" value="JAH05609.1"/>
    <property type="molecule type" value="Transcribed_RNA"/>
</dbReference>
<sequence>MSLQFTGVSLHIGFSTEMNRILVDVDEKQVCVAGEDRVQGMSEFACDTKELSNTECENV</sequence>